<dbReference type="STRING" id="1194695.A0A5D3BZ60"/>
<feature type="chain" id="PRO_5042723028" evidence="1">
    <location>
        <begin position="19"/>
        <end position="208"/>
    </location>
</feature>
<keyword evidence="1" id="KW-0732">Signal</keyword>
<evidence type="ECO:0000256" key="1">
    <source>
        <dbReference type="SAM" id="SignalP"/>
    </source>
</evidence>
<sequence>MDRRCFAIMCHLLRTIAGLTSTKVLNDEEMVARRKKSCDSIGVHAVRTYIKVNVPTSDRARYRKRKGEVATNVLGVCDTKRDFIYVLAGWKGPATDSRILRDAISRPNGLKVFFDFTSPEFRFSLVTHYLSTILNLTVIDLVGDPSPTVNEHLPVVWMTTTSGLPKYSWIKEKKAALLKCHVELVNAGGWRFDNGIFRPGYLNQLARR</sequence>
<dbReference type="Proteomes" id="UP000321947">
    <property type="component" value="Unassembled WGS sequence"/>
</dbReference>
<comment type="caution">
    <text evidence="3">The sequence shown here is derived from an EMBL/GenBank/DDBJ whole genome shotgun (WGS) entry which is preliminary data.</text>
</comment>
<protein>
    <submittedName>
        <fullName evidence="2 3">Nuclease HARBI1</fullName>
    </submittedName>
</protein>
<dbReference type="Proteomes" id="UP000321393">
    <property type="component" value="Unassembled WGS sequence"/>
</dbReference>
<dbReference type="EMBL" id="SSTE01019582">
    <property type="protein sequence ID" value="KAA0036620.1"/>
    <property type="molecule type" value="Genomic_DNA"/>
</dbReference>
<evidence type="ECO:0000313" key="2">
    <source>
        <dbReference type="EMBL" id="KAA0036620.1"/>
    </source>
</evidence>
<feature type="signal peptide" evidence="1">
    <location>
        <begin position="1"/>
        <end position="18"/>
    </location>
</feature>
<dbReference type="EMBL" id="SSTD01015042">
    <property type="protein sequence ID" value="TYK03359.1"/>
    <property type="molecule type" value="Genomic_DNA"/>
</dbReference>
<accession>A0A5D3BZ60</accession>
<gene>
    <name evidence="3" type="ORF">E5676_scaffold2392G00200</name>
    <name evidence="2" type="ORF">E6C27_scaffold191G001470</name>
</gene>
<organism evidence="3 5">
    <name type="scientific">Cucumis melo var. makuwa</name>
    <name type="common">Oriental melon</name>
    <dbReference type="NCBI Taxonomy" id="1194695"/>
    <lineage>
        <taxon>Eukaryota</taxon>
        <taxon>Viridiplantae</taxon>
        <taxon>Streptophyta</taxon>
        <taxon>Embryophyta</taxon>
        <taxon>Tracheophyta</taxon>
        <taxon>Spermatophyta</taxon>
        <taxon>Magnoliopsida</taxon>
        <taxon>eudicotyledons</taxon>
        <taxon>Gunneridae</taxon>
        <taxon>Pentapetalae</taxon>
        <taxon>rosids</taxon>
        <taxon>fabids</taxon>
        <taxon>Cucurbitales</taxon>
        <taxon>Cucurbitaceae</taxon>
        <taxon>Benincaseae</taxon>
        <taxon>Cucumis</taxon>
    </lineage>
</organism>
<dbReference type="OrthoDB" id="683945at2759"/>
<proteinExistence type="predicted"/>
<name>A0A5D3BZ60_CUCMM</name>
<evidence type="ECO:0000313" key="5">
    <source>
        <dbReference type="Proteomes" id="UP000321947"/>
    </source>
</evidence>
<evidence type="ECO:0000313" key="4">
    <source>
        <dbReference type="Proteomes" id="UP000321393"/>
    </source>
</evidence>
<reference evidence="4 5" key="1">
    <citation type="submission" date="2019-08" db="EMBL/GenBank/DDBJ databases">
        <title>Draft genome sequences of two oriental melons (Cucumis melo L. var makuwa).</title>
        <authorList>
            <person name="Kwon S.-Y."/>
        </authorList>
    </citation>
    <scope>NUCLEOTIDE SEQUENCE [LARGE SCALE GENOMIC DNA]</scope>
    <source>
        <strain evidence="5">cv. Chang Bougi</strain>
        <strain evidence="4">cv. SW 3</strain>
        <tissue evidence="3">Leaf</tissue>
    </source>
</reference>
<dbReference type="AlphaFoldDB" id="A0A5D3BZ60"/>
<evidence type="ECO:0000313" key="3">
    <source>
        <dbReference type="EMBL" id="TYK03359.1"/>
    </source>
</evidence>